<evidence type="ECO:0000313" key="2">
    <source>
        <dbReference type="EMBL" id="KAB7731454.1"/>
    </source>
</evidence>
<keyword evidence="1" id="KW-0472">Membrane</keyword>
<proteinExistence type="predicted"/>
<dbReference type="AlphaFoldDB" id="A0A7J5U383"/>
<comment type="caution">
    <text evidence="2">The sequence shown here is derived from an EMBL/GenBank/DDBJ whole genome shotgun (WGS) entry which is preliminary data.</text>
</comment>
<keyword evidence="3" id="KW-1185">Reference proteome</keyword>
<name>A0A7J5U383_9BACT</name>
<feature type="transmembrane region" description="Helical" evidence="1">
    <location>
        <begin position="29"/>
        <end position="56"/>
    </location>
</feature>
<gene>
    <name evidence="2" type="ORF">F5984_11745</name>
</gene>
<organism evidence="2 3">
    <name type="scientific">Rudanella paleaurantiibacter</name>
    <dbReference type="NCBI Taxonomy" id="2614655"/>
    <lineage>
        <taxon>Bacteria</taxon>
        <taxon>Pseudomonadati</taxon>
        <taxon>Bacteroidota</taxon>
        <taxon>Cytophagia</taxon>
        <taxon>Cytophagales</taxon>
        <taxon>Cytophagaceae</taxon>
        <taxon>Rudanella</taxon>
    </lineage>
</organism>
<dbReference type="Proteomes" id="UP000488299">
    <property type="component" value="Unassembled WGS sequence"/>
</dbReference>
<evidence type="ECO:0000313" key="3">
    <source>
        <dbReference type="Proteomes" id="UP000488299"/>
    </source>
</evidence>
<accession>A0A7J5U383</accession>
<evidence type="ECO:0000256" key="1">
    <source>
        <dbReference type="SAM" id="Phobius"/>
    </source>
</evidence>
<sequence length="93" mass="9939">MEDNQATNLNSNPAQPQSIIVTQPKSKGLAFLLCFLFGPLGMLYTTITGAIVMFIVSLLAALITFGLGFFFTWPICIIWGVLAAGKGSVTVVK</sequence>
<dbReference type="EMBL" id="WELI01000003">
    <property type="protein sequence ID" value="KAB7731454.1"/>
    <property type="molecule type" value="Genomic_DNA"/>
</dbReference>
<reference evidence="2 3" key="1">
    <citation type="submission" date="2019-10" db="EMBL/GenBank/DDBJ databases">
        <title>Rudanella paleaurantiibacter sp. nov., isolated from sludge.</title>
        <authorList>
            <person name="Xu S.Q."/>
        </authorList>
    </citation>
    <scope>NUCLEOTIDE SEQUENCE [LARGE SCALE GENOMIC DNA]</scope>
    <source>
        <strain evidence="2 3">HX-22-17</strain>
    </source>
</reference>
<protein>
    <submittedName>
        <fullName evidence="2">Uncharacterized protein</fullName>
    </submittedName>
</protein>
<dbReference type="RefSeq" id="WP_152124424.1">
    <property type="nucleotide sequence ID" value="NZ_WELI01000003.1"/>
</dbReference>
<feature type="transmembrane region" description="Helical" evidence="1">
    <location>
        <begin position="62"/>
        <end position="84"/>
    </location>
</feature>
<keyword evidence="1" id="KW-0812">Transmembrane</keyword>
<keyword evidence="1" id="KW-1133">Transmembrane helix</keyword>